<keyword evidence="3" id="KW-1185">Reference proteome</keyword>
<reference evidence="2" key="1">
    <citation type="submission" date="2023-07" db="EMBL/GenBank/DDBJ databases">
        <authorList>
            <person name="Kim M.K."/>
        </authorList>
    </citation>
    <scope>NUCLEOTIDE SEQUENCE</scope>
    <source>
        <strain evidence="2">ASUV-10-1</strain>
    </source>
</reference>
<evidence type="ECO:0000313" key="3">
    <source>
        <dbReference type="Proteomes" id="UP001176429"/>
    </source>
</evidence>
<organism evidence="2 3">
    <name type="scientific">Hymenobacter aranciens</name>
    <dbReference type="NCBI Taxonomy" id="3063996"/>
    <lineage>
        <taxon>Bacteria</taxon>
        <taxon>Pseudomonadati</taxon>
        <taxon>Bacteroidota</taxon>
        <taxon>Cytophagia</taxon>
        <taxon>Cytophagales</taxon>
        <taxon>Hymenobacteraceae</taxon>
        <taxon>Hymenobacter</taxon>
    </lineage>
</organism>
<evidence type="ECO:0000313" key="2">
    <source>
        <dbReference type="EMBL" id="MDO7876823.1"/>
    </source>
</evidence>
<dbReference type="RefSeq" id="WP_305008211.1">
    <property type="nucleotide sequence ID" value="NZ_JAUQSY010000014.1"/>
</dbReference>
<gene>
    <name evidence="2" type="ORF">Q5H93_18910</name>
</gene>
<evidence type="ECO:0000256" key="1">
    <source>
        <dbReference type="SAM" id="SignalP"/>
    </source>
</evidence>
<proteinExistence type="predicted"/>
<name>A0ABT9BJW4_9BACT</name>
<protein>
    <recommendedName>
        <fullName evidence="4">Carboxypeptidase regulatory-like domain-containing protein</fullName>
    </recommendedName>
</protein>
<feature type="chain" id="PRO_5046863858" description="Carboxypeptidase regulatory-like domain-containing protein" evidence="1">
    <location>
        <begin position="21"/>
        <end position="235"/>
    </location>
</feature>
<dbReference type="Proteomes" id="UP001176429">
    <property type="component" value="Unassembled WGS sequence"/>
</dbReference>
<sequence length="235" mass="26830">MRSILLLLAATFLLLFHGQAQPLQGGFITEQGKAEFWMHSDFFWFNNGRFVYHNDRGRYGGGTFQLAGDSLILQFDTWTKPPLPIRIDTIAPIPGRLTGIRVRVLDEGNQEGLPGTSISSTTHPDVSTATNMDGQAYLNYTPTAGDSIRAHYLSYEKVTFATMPGDNREYTISLRPQSSRMPSGTQKVYLLERRGSRLLMQMAYPFTGLEEHYRPLSARKSRQMLRWHRRHLPNY</sequence>
<accession>A0ABT9BJW4</accession>
<dbReference type="EMBL" id="JAUQSY010000014">
    <property type="protein sequence ID" value="MDO7876823.1"/>
    <property type="molecule type" value="Genomic_DNA"/>
</dbReference>
<keyword evidence="1" id="KW-0732">Signal</keyword>
<feature type="signal peptide" evidence="1">
    <location>
        <begin position="1"/>
        <end position="20"/>
    </location>
</feature>
<evidence type="ECO:0008006" key="4">
    <source>
        <dbReference type="Google" id="ProtNLM"/>
    </source>
</evidence>
<comment type="caution">
    <text evidence="2">The sequence shown here is derived from an EMBL/GenBank/DDBJ whole genome shotgun (WGS) entry which is preliminary data.</text>
</comment>